<accession>A0AAU9J320</accession>
<feature type="domain" description="EF-hand" evidence="1">
    <location>
        <begin position="10"/>
        <end position="45"/>
    </location>
</feature>
<dbReference type="GO" id="GO:0005509">
    <property type="term" value="F:calcium ion binding"/>
    <property type="evidence" value="ECO:0007669"/>
    <property type="project" value="InterPro"/>
</dbReference>
<reference evidence="2" key="1">
    <citation type="submission" date="2021-09" db="EMBL/GenBank/DDBJ databases">
        <authorList>
            <consortium name="AG Swart"/>
            <person name="Singh M."/>
            <person name="Singh A."/>
            <person name="Seah K."/>
            <person name="Emmerich C."/>
        </authorList>
    </citation>
    <scope>NUCLEOTIDE SEQUENCE</scope>
    <source>
        <strain evidence="2">ATCC30299</strain>
    </source>
</reference>
<sequence length="99" mass="11539">MGELMSEEFKLEQKLKDAFEKYDIQHTGKIMYSDLVTAITFYCKDNELKIPNDFDYNKVLGHFDTENSDSFDFGQFKEYLMAVINESSQQALNSEKVSL</sequence>
<dbReference type="SUPFAM" id="SSF47473">
    <property type="entry name" value="EF-hand"/>
    <property type="match status" value="1"/>
</dbReference>
<dbReference type="Proteomes" id="UP001162131">
    <property type="component" value="Unassembled WGS sequence"/>
</dbReference>
<evidence type="ECO:0000313" key="2">
    <source>
        <dbReference type="EMBL" id="CAG9319650.1"/>
    </source>
</evidence>
<dbReference type="PROSITE" id="PS50222">
    <property type="entry name" value="EF_HAND_2"/>
    <property type="match status" value="1"/>
</dbReference>
<evidence type="ECO:0000259" key="1">
    <source>
        <dbReference type="PROSITE" id="PS50222"/>
    </source>
</evidence>
<name>A0AAU9J320_9CILI</name>
<dbReference type="InterPro" id="IPR011992">
    <property type="entry name" value="EF-hand-dom_pair"/>
</dbReference>
<dbReference type="AlphaFoldDB" id="A0AAU9J320"/>
<evidence type="ECO:0000313" key="3">
    <source>
        <dbReference type="Proteomes" id="UP001162131"/>
    </source>
</evidence>
<organism evidence="2 3">
    <name type="scientific">Blepharisma stoltei</name>
    <dbReference type="NCBI Taxonomy" id="1481888"/>
    <lineage>
        <taxon>Eukaryota</taxon>
        <taxon>Sar</taxon>
        <taxon>Alveolata</taxon>
        <taxon>Ciliophora</taxon>
        <taxon>Postciliodesmatophora</taxon>
        <taxon>Heterotrichea</taxon>
        <taxon>Heterotrichida</taxon>
        <taxon>Blepharismidae</taxon>
        <taxon>Blepharisma</taxon>
    </lineage>
</organism>
<dbReference type="Gene3D" id="1.10.238.10">
    <property type="entry name" value="EF-hand"/>
    <property type="match status" value="1"/>
</dbReference>
<comment type="caution">
    <text evidence="2">The sequence shown here is derived from an EMBL/GenBank/DDBJ whole genome shotgun (WGS) entry which is preliminary data.</text>
</comment>
<keyword evidence="3" id="KW-1185">Reference proteome</keyword>
<dbReference type="InterPro" id="IPR002048">
    <property type="entry name" value="EF_hand_dom"/>
</dbReference>
<protein>
    <recommendedName>
        <fullName evidence="1">EF-hand domain-containing protein</fullName>
    </recommendedName>
</protein>
<proteinExistence type="predicted"/>
<dbReference type="EMBL" id="CAJZBQ010000023">
    <property type="protein sequence ID" value="CAG9319650.1"/>
    <property type="molecule type" value="Genomic_DNA"/>
</dbReference>
<gene>
    <name evidence="2" type="ORF">BSTOLATCC_MIC24201</name>
</gene>